<proteinExistence type="predicted"/>
<dbReference type="RefSeq" id="WP_243918513.1">
    <property type="nucleotide sequence ID" value="NZ_JALHLG010000005.1"/>
</dbReference>
<evidence type="ECO:0000313" key="2">
    <source>
        <dbReference type="Proteomes" id="UP001202281"/>
    </source>
</evidence>
<evidence type="ECO:0000313" key="1">
    <source>
        <dbReference type="EMBL" id="MCJ2186237.1"/>
    </source>
</evidence>
<keyword evidence="2" id="KW-1185">Reference proteome</keyword>
<gene>
    <name evidence="1" type="ORF">MTR66_05325</name>
</gene>
<protein>
    <submittedName>
        <fullName evidence="1">Uncharacterized protein</fullName>
    </submittedName>
</protein>
<comment type="caution">
    <text evidence="1">The sequence shown here is derived from an EMBL/GenBank/DDBJ whole genome shotgun (WGS) entry which is preliminary data.</text>
</comment>
<dbReference type="Proteomes" id="UP001202281">
    <property type="component" value="Unassembled WGS sequence"/>
</dbReference>
<reference evidence="1 2" key="1">
    <citation type="submission" date="2022-04" db="EMBL/GenBank/DDBJ databases">
        <title>Identification of a novel bacterium isolated from mangrove sediments.</title>
        <authorList>
            <person name="Pan X."/>
        </authorList>
    </citation>
    <scope>NUCLEOTIDE SEQUENCE [LARGE SCALE GENOMIC DNA]</scope>
    <source>
        <strain evidence="1 2">B2638</strain>
    </source>
</reference>
<organism evidence="1 2">
    <name type="scientific">Novosphingobium beihaiensis</name>
    <dbReference type="NCBI Taxonomy" id="2930389"/>
    <lineage>
        <taxon>Bacteria</taxon>
        <taxon>Pseudomonadati</taxon>
        <taxon>Pseudomonadota</taxon>
        <taxon>Alphaproteobacteria</taxon>
        <taxon>Sphingomonadales</taxon>
        <taxon>Sphingomonadaceae</taxon>
        <taxon>Novosphingobium</taxon>
    </lineage>
</organism>
<name>A0ABT0BMH8_9SPHN</name>
<accession>A0ABT0BMH8</accession>
<dbReference type="EMBL" id="JALHLG010000005">
    <property type="protein sequence ID" value="MCJ2186237.1"/>
    <property type="molecule type" value="Genomic_DNA"/>
</dbReference>
<sequence length="118" mass="12779">MTAYPQTALAQQASIPVSDARDIGPNSVRFAAAQFSNDAPTIVLLGLRSERWPVVRKAIQDAADNGARVDGIHIGPIDAEPALEIYAKGQLVTRPINPNTIGRIELTRLIQDIVGEFY</sequence>